<dbReference type="InterPro" id="IPR036890">
    <property type="entry name" value="HATPase_C_sf"/>
</dbReference>
<name>A0A1X9SX85_9BACT</name>
<dbReference type="REBASE" id="201769">
    <property type="entry name" value="Csp6137ORF1061P"/>
</dbReference>
<dbReference type="GO" id="GO:0016301">
    <property type="term" value="F:kinase activity"/>
    <property type="evidence" value="ECO:0007669"/>
    <property type="project" value="UniProtKB-KW"/>
</dbReference>
<dbReference type="SUPFAM" id="SSF55874">
    <property type="entry name" value="ATPase domain of HSP90 chaperone/DNA topoisomerase II/histidine kinase"/>
    <property type="match status" value="1"/>
</dbReference>
<dbReference type="Proteomes" id="UP000194260">
    <property type="component" value="Chromosome"/>
</dbReference>
<sequence>MFQLKFSPATIKHLGLSMYSTLPPVLSELITNSYDADATEVKISMSQNTREKTIEIFDNGCGMSMDELNNNFLQIGRNRRETDNEKVTQKYKRKVTGKKGIGKLSMFGICKEVEVESCKDGKINSFVINYDELMSKSADELLELPPKKDNVETKENSYTKIILRQLTRKTSINIQNLSDSILSRLNLFDDNFICKIIGQDQEEVLDADARKKMLLKDMQFEWHIPNDLKTLKIDQNIIDFIREKNINGSIITTNNTLSDDIKGIALYARGKLANNREFYNVKLSNSHAFSYMSGDINVDYLDDSIEDDNISTARNSLIWENDDLVELREVLSEIIKKIGADWREKRREAKEKILREKHQIDTAWYERKFNSQEDKILAKKITDIVISSDLEEGRIKSLLEYVKGAFEFDIFRKYASEISGNENTDAIIKLMQDWQIIEAKEYYRLAIGRIETINKFKEMIKADTKEVGKVDSMHGFLNQFPWILEPRLSSFEDEQGYRQILIKHFCDSALENIQDRRLDFLCKGFGDTLYVLEIKRSQKIIGIEELKQMQEYYEFIKAHINENNSDRSKYRKVKAYIIGKKLKNDSMVRTRLETLEKSDMFFMSYEDMLSQAEQYHRDFINTYEKTYNLTSINISNQES</sequence>
<dbReference type="EMBL" id="CP018789">
    <property type="protein sequence ID" value="ARR00874.1"/>
    <property type="molecule type" value="Genomic_DNA"/>
</dbReference>
<dbReference type="Pfam" id="PF13589">
    <property type="entry name" value="HATPase_c_3"/>
    <property type="match status" value="1"/>
</dbReference>
<organism evidence="1 2">
    <name type="scientific">Campylobacter porcelli</name>
    <dbReference type="NCBI Taxonomy" id="1660073"/>
    <lineage>
        <taxon>Bacteria</taxon>
        <taxon>Pseudomonadati</taxon>
        <taxon>Campylobacterota</taxon>
        <taxon>Epsilonproteobacteria</taxon>
        <taxon>Campylobacterales</taxon>
        <taxon>Campylobacteraceae</taxon>
        <taxon>Campylobacter</taxon>
    </lineage>
</organism>
<evidence type="ECO:0000313" key="2">
    <source>
        <dbReference type="Proteomes" id="UP000194260"/>
    </source>
</evidence>
<keyword evidence="1" id="KW-0808">Transferase</keyword>
<dbReference type="STRING" id="1660073.CSUIS_1062"/>
<dbReference type="KEGG" id="camy:CSUIS_1062"/>
<gene>
    <name evidence="1" type="ORF">CSUIS_1062</name>
</gene>
<accession>A0A1X9SX85</accession>
<protein>
    <submittedName>
        <fullName evidence="1">Sensor histidine kinase</fullName>
    </submittedName>
</protein>
<reference evidence="2" key="1">
    <citation type="journal article" date="2017" name="Genome Biol. Evol.">
        <title>Comparative Genomic Analysis Identifies a Campylobacter Clade Deficient in Selenium Metabolism.</title>
        <authorList>
            <person name="Miller W.G."/>
            <person name="Yee E."/>
            <person name="Lopes B.S."/>
            <person name="Chapman M.H."/>
            <person name="Huynh S."/>
            <person name="Bono J.L."/>
            <person name="Parker C.T."/>
            <person name="Strachan N.J.C."/>
            <person name="Forbes K.J."/>
        </authorList>
    </citation>
    <scope>NUCLEOTIDE SEQUENCE [LARGE SCALE GENOMIC DNA]</scope>
    <source>
        <strain evidence="2">RM6137</strain>
    </source>
</reference>
<keyword evidence="1" id="KW-0418">Kinase</keyword>
<dbReference type="AlphaFoldDB" id="A0A1X9SX85"/>
<evidence type="ECO:0000313" key="1">
    <source>
        <dbReference type="EMBL" id="ARR00874.1"/>
    </source>
</evidence>
<dbReference type="Gene3D" id="3.30.565.10">
    <property type="entry name" value="Histidine kinase-like ATPase, C-terminal domain"/>
    <property type="match status" value="1"/>
</dbReference>
<proteinExistence type="predicted"/>